<keyword evidence="8 10" id="KW-0460">Magnesium</keyword>
<evidence type="ECO:0000313" key="15">
    <source>
        <dbReference type="Proteomes" id="UP001219037"/>
    </source>
</evidence>
<feature type="site" description="Interaction with substrate tRNA" evidence="10">
    <location>
        <position position="93"/>
    </location>
</feature>
<evidence type="ECO:0000256" key="11">
    <source>
        <dbReference type="RuleBase" id="RU003783"/>
    </source>
</evidence>
<comment type="cofactor">
    <cofactor evidence="1 10">
        <name>Mg(2+)</name>
        <dbReference type="ChEBI" id="CHEBI:18420"/>
    </cofactor>
</comment>
<dbReference type="EMBL" id="CP121252">
    <property type="protein sequence ID" value="WFP17621.1"/>
    <property type="molecule type" value="Genomic_DNA"/>
</dbReference>
<dbReference type="HAMAP" id="MF_00185">
    <property type="entry name" value="IPP_trans"/>
    <property type="match status" value="1"/>
</dbReference>
<evidence type="ECO:0000256" key="9">
    <source>
        <dbReference type="ARBA" id="ARBA00049563"/>
    </source>
</evidence>
<comment type="catalytic activity">
    <reaction evidence="9 10 11">
        <text>adenosine(37) in tRNA + dimethylallyl diphosphate = N(6)-dimethylallyladenosine(37) in tRNA + diphosphate</text>
        <dbReference type="Rhea" id="RHEA:26482"/>
        <dbReference type="Rhea" id="RHEA-COMP:10162"/>
        <dbReference type="Rhea" id="RHEA-COMP:10375"/>
        <dbReference type="ChEBI" id="CHEBI:33019"/>
        <dbReference type="ChEBI" id="CHEBI:57623"/>
        <dbReference type="ChEBI" id="CHEBI:74411"/>
        <dbReference type="ChEBI" id="CHEBI:74415"/>
        <dbReference type="EC" id="2.5.1.75"/>
    </reaction>
</comment>
<comment type="function">
    <text evidence="2 10 12">Catalyzes the transfer of a dimethylallyl group onto the adenine at position 37 in tRNAs that read codons beginning with uridine, leading to the formation of N6-(dimethylallyl)adenosine (i(6)A).</text>
</comment>
<evidence type="ECO:0000256" key="10">
    <source>
        <dbReference type="HAMAP-Rule" id="MF_00185"/>
    </source>
</evidence>
<dbReference type="NCBIfam" id="TIGR00174">
    <property type="entry name" value="miaA"/>
    <property type="match status" value="1"/>
</dbReference>
<comment type="similarity">
    <text evidence="3 10 13">Belongs to the IPP transferase family.</text>
</comment>
<comment type="caution">
    <text evidence="10">Lacks conserved residue(s) required for the propagation of feature annotation.</text>
</comment>
<feature type="binding site" evidence="10">
    <location>
        <begin position="2"/>
        <end position="9"/>
    </location>
    <ligand>
        <name>ATP</name>
        <dbReference type="ChEBI" id="CHEBI:30616"/>
    </ligand>
</feature>
<dbReference type="Gene3D" id="1.10.20.140">
    <property type="match status" value="1"/>
</dbReference>
<dbReference type="EC" id="2.5.1.75" evidence="10"/>
<dbReference type="PANTHER" id="PTHR11088">
    <property type="entry name" value="TRNA DIMETHYLALLYLTRANSFERASE"/>
    <property type="match status" value="1"/>
</dbReference>
<dbReference type="Proteomes" id="UP001219037">
    <property type="component" value="Chromosome"/>
</dbReference>
<evidence type="ECO:0000313" key="14">
    <source>
        <dbReference type="EMBL" id="WFP17621.1"/>
    </source>
</evidence>
<dbReference type="RefSeq" id="WP_278159253.1">
    <property type="nucleotide sequence ID" value="NZ_CP121252.1"/>
</dbReference>
<proteinExistence type="inferred from homology"/>
<feature type="site" description="Interaction with substrate tRNA" evidence="10">
    <location>
        <position position="114"/>
    </location>
</feature>
<evidence type="ECO:0000256" key="6">
    <source>
        <dbReference type="ARBA" id="ARBA00022741"/>
    </source>
</evidence>
<keyword evidence="7 10" id="KW-0067">ATP-binding</keyword>
<evidence type="ECO:0000256" key="5">
    <source>
        <dbReference type="ARBA" id="ARBA00022694"/>
    </source>
</evidence>
<keyword evidence="5 10" id="KW-0819">tRNA processing</keyword>
<dbReference type="Gene3D" id="3.40.50.300">
    <property type="entry name" value="P-loop containing nucleotide triphosphate hydrolases"/>
    <property type="match status" value="1"/>
</dbReference>
<dbReference type="InterPro" id="IPR027417">
    <property type="entry name" value="P-loop_NTPase"/>
</dbReference>
<evidence type="ECO:0000256" key="2">
    <source>
        <dbReference type="ARBA" id="ARBA00003213"/>
    </source>
</evidence>
<evidence type="ECO:0000256" key="1">
    <source>
        <dbReference type="ARBA" id="ARBA00001946"/>
    </source>
</evidence>
<evidence type="ECO:0000256" key="13">
    <source>
        <dbReference type="RuleBase" id="RU003785"/>
    </source>
</evidence>
<keyword evidence="6 10" id="KW-0547">Nucleotide-binding</keyword>
<name>A0ABY8H9N2_9MICC</name>
<evidence type="ECO:0000256" key="12">
    <source>
        <dbReference type="RuleBase" id="RU003784"/>
    </source>
</evidence>
<sequence length="294" mass="33032">MGATASGKTRLSLDLAEQLHGEVVNADSMQFYRGLDIGTAKATQVERDSVPHHLIDVLNLDEVASVAQFQTWARDCFGQLRARERTPILTGGSGLYVRAAIDRIRFPPTDPTVRSQLEQRLEFEGSDTIRAELARVDPESAQRINDDRRLIRALEVYLVTGEPFTSFMPQRTYAEEIPPVVQIGLSIDRDTLYERIGARVNTMMEAGFLDEVRALSAHGLNTAPTASRAIGYPQMQRVLSGELTVEEGVEETIVATRRFAKRQLTWFRADPRVHWIDYNDPRLVNKALQLIAGR</sequence>
<dbReference type="PANTHER" id="PTHR11088:SF60">
    <property type="entry name" value="TRNA DIMETHYLALLYLTRANSFERASE"/>
    <property type="match status" value="1"/>
</dbReference>
<reference evidence="14 15" key="1">
    <citation type="submission" date="2023-04" db="EMBL/GenBank/DDBJ databases">
        <title>Funneling lignin-derived compounds into biodiesel using alkali-halophilic Citricoccus sp. P2.</title>
        <authorList>
            <person name="Luo C.-B."/>
        </authorList>
    </citation>
    <scope>NUCLEOTIDE SEQUENCE [LARGE SCALE GENOMIC DNA]</scope>
    <source>
        <strain evidence="14 15">P2</strain>
    </source>
</reference>
<dbReference type="InterPro" id="IPR039657">
    <property type="entry name" value="Dimethylallyltransferase"/>
</dbReference>
<organism evidence="14 15">
    <name type="scientific">Citricoccus muralis</name>
    <dbReference type="NCBI Taxonomy" id="169134"/>
    <lineage>
        <taxon>Bacteria</taxon>
        <taxon>Bacillati</taxon>
        <taxon>Actinomycetota</taxon>
        <taxon>Actinomycetes</taxon>
        <taxon>Micrococcales</taxon>
        <taxon>Micrococcaceae</taxon>
        <taxon>Citricoccus</taxon>
    </lineage>
</organism>
<dbReference type="GO" id="GO:0052381">
    <property type="term" value="F:tRNA dimethylallyltransferase activity"/>
    <property type="evidence" value="ECO:0007669"/>
    <property type="project" value="UniProtKB-EC"/>
</dbReference>
<keyword evidence="15" id="KW-1185">Reference proteome</keyword>
<evidence type="ECO:0000256" key="8">
    <source>
        <dbReference type="ARBA" id="ARBA00022842"/>
    </source>
</evidence>
<protein>
    <recommendedName>
        <fullName evidence="10">tRNA dimethylallyltransferase</fullName>
        <ecNumber evidence="10">2.5.1.75</ecNumber>
    </recommendedName>
    <alternativeName>
        <fullName evidence="10">Dimethylallyl diphosphate:tRNA dimethylallyltransferase</fullName>
        <shortName evidence="10">DMAPP:tRNA dimethylallyltransferase</shortName>
        <shortName evidence="10">DMATase</shortName>
    </alternativeName>
    <alternativeName>
        <fullName evidence="10">Isopentenyl-diphosphate:tRNA isopentenyltransferase</fullName>
        <shortName evidence="10">IPP transferase</shortName>
        <shortName evidence="10">IPPT</shortName>
        <shortName evidence="10">IPTase</shortName>
    </alternativeName>
</protein>
<evidence type="ECO:0000256" key="4">
    <source>
        <dbReference type="ARBA" id="ARBA00022679"/>
    </source>
</evidence>
<evidence type="ECO:0000256" key="3">
    <source>
        <dbReference type="ARBA" id="ARBA00005842"/>
    </source>
</evidence>
<dbReference type="SUPFAM" id="SSF52540">
    <property type="entry name" value="P-loop containing nucleoside triphosphate hydrolases"/>
    <property type="match status" value="1"/>
</dbReference>
<keyword evidence="4 10" id="KW-0808">Transferase</keyword>
<comment type="subunit">
    <text evidence="10">Monomer.</text>
</comment>
<evidence type="ECO:0000256" key="7">
    <source>
        <dbReference type="ARBA" id="ARBA00022840"/>
    </source>
</evidence>
<feature type="region of interest" description="Interaction with substrate tRNA" evidence="10">
    <location>
        <begin position="27"/>
        <end position="30"/>
    </location>
</feature>
<feature type="binding site" evidence="10">
    <location>
        <begin position="4"/>
        <end position="9"/>
    </location>
    <ligand>
        <name>substrate</name>
    </ligand>
</feature>
<gene>
    <name evidence="10 14" type="primary">miaA</name>
    <name evidence="14" type="ORF">P8192_05825</name>
</gene>
<dbReference type="InterPro" id="IPR018022">
    <property type="entry name" value="IPT"/>
</dbReference>
<accession>A0ABY8H9N2</accession>
<dbReference type="Pfam" id="PF01715">
    <property type="entry name" value="IPPT"/>
    <property type="match status" value="1"/>
</dbReference>